<keyword evidence="3" id="KW-1185">Reference proteome</keyword>
<dbReference type="GO" id="GO:0006364">
    <property type="term" value="P:rRNA processing"/>
    <property type="evidence" value="ECO:0007669"/>
    <property type="project" value="InterPro"/>
</dbReference>
<dbReference type="InterPro" id="IPR013241">
    <property type="entry name" value="RNase_P_Pop3"/>
</dbReference>
<proteinExistence type="predicted"/>
<dbReference type="GO" id="GO:0008033">
    <property type="term" value="P:tRNA processing"/>
    <property type="evidence" value="ECO:0007669"/>
    <property type="project" value="InterPro"/>
</dbReference>
<dbReference type="GO" id="GO:0005829">
    <property type="term" value="C:cytosol"/>
    <property type="evidence" value="ECO:0007669"/>
    <property type="project" value="TreeGrafter"/>
</dbReference>
<organism evidence="2 3">
    <name type="scientific">Hyaloscypha bicolor E</name>
    <dbReference type="NCBI Taxonomy" id="1095630"/>
    <lineage>
        <taxon>Eukaryota</taxon>
        <taxon>Fungi</taxon>
        <taxon>Dikarya</taxon>
        <taxon>Ascomycota</taxon>
        <taxon>Pezizomycotina</taxon>
        <taxon>Leotiomycetes</taxon>
        <taxon>Helotiales</taxon>
        <taxon>Hyaloscyphaceae</taxon>
        <taxon>Hyaloscypha</taxon>
        <taxon>Hyaloscypha bicolor</taxon>
    </lineage>
</organism>
<dbReference type="GO" id="GO:0000171">
    <property type="term" value="F:ribonuclease MRP activity"/>
    <property type="evidence" value="ECO:0007669"/>
    <property type="project" value="TreeGrafter"/>
</dbReference>
<dbReference type="EMBL" id="KZ613920">
    <property type="protein sequence ID" value="PMD49542.1"/>
    <property type="molecule type" value="Genomic_DNA"/>
</dbReference>
<protein>
    <submittedName>
        <fullName evidence="2">Uncharacterized protein</fullName>
    </submittedName>
</protein>
<dbReference type="GO" id="GO:0005655">
    <property type="term" value="C:nucleolar ribonuclease P complex"/>
    <property type="evidence" value="ECO:0007669"/>
    <property type="project" value="TreeGrafter"/>
</dbReference>
<evidence type="ECO:0000313" key="2">
    <source>
        <dbReference type="EMBL" id="PMD49542.1"/>
    </source>
</evidence>
<dbReference type="STRING" id="1095630.A0A2J6SFJ3"/>
<feature type="compositionally biased region" description="Basic and acidic residues" evidence="1">
    <location>
        <begin position="65"/>
        <end position="75"/>
    </location>
</feature>
<dbReference type="GO" id="GO:0004526">
    <property type="term" value="F:ribonuclease P activity"/>
    <property type="evidence" value="ECO:0007669"/>
    <property type="project" value="TreeGrafter"/>
</dbReference>
<evidence type="ECO:0000256" key="1">
    <source>
        <dbReference type="SAM" id="MobiDB-lite"/>
    </source>
</evidence>
<dbReference type="AlphaFoldDB" id="A0A2J6SFJ3"/>
<feature type="region of interest" description="Disordered" evidence="1">
    <location>
        <begin position="100"/>
        <end position="230"/>
    </location>
</feature>
<evidence type="ECO:0000313" key="3">
    <source>
        <dbReference type="Proteomes" id="UP000235371"/>
    </source>
</evidence>
<dbReference type="PANTHER" id="PTHR28272:SF1">
    <property type="entry name" value="RIBONUCLEASES P_MRP PROTEIN SUBUNIT POP3"/>
    <property type="match status" value="1"/>
</dbReference>
<dbReference type="Proteomes" id="UP000235371">
    <property type="component" value="Unassembled WGS sequence"/>
</dbReference>
<gene>
    <name evidence="2" type="ORF">K444DRAFT_670777</name>
</gene>
<feature type="compositionally biased region" description="Basic residues" evidence="1">
    <location>
        <begin position="54"/>
        <end position="64"/>
    </location>
</feature>
<feature type="region of interest" description="Disordered" evidence="1">
    <location>
        <begin position="44"/>
        <end position="82"/>
    </location>
</feature>
<accession>A0A2J6SFJ3</accession>
<dbReference type="Pfam" id="PF08228">
    <property type="entry name" value="RNase_P_pop3"/>
    <property type="match status" value="1"/>
</dbReference>
<feature type="compositionally biased region" description="Basic and acidic residues" evidence="1">
    <location>
        <begin position="109"/>
        <end position="118"/>
    </location>
</feature>
<name>A0A2J6SFJ3_9HELO</name>
<dbReference type="GO" id="GO:0034965">
    <property type="term" value="P:intronic box C/D snoRNA processing"/>
    <property type="evidence" value="ECO:0007669"/>
    <property type="project" value="TreeGrafter"/>
</dbReference>
<dbReference type="RefSeq" id="XP_024726446.1">
    <property type="nucleotide sequence ID" value="XM_024887671.1"/>
</dbReference>
<dbReference type="GeneID" id="36595747"/>
<dbReference type="InParanoid" id="A0A2J6SFJ3"/>
<dbReference type="PANTHER" id="PTHR28272">
    <property type="entry name" value="RIBONUCLEASES P/MRP PROTEIN SUBUNIT POP3"/>
    <property type="match status" value="1"/>
</dbReference>
<dbReference type="GO" id="GO:0000172">
    <property type="term" value="C:ribonuclease MRP complex"/>
    <property type="evidence" value="ECO:0007669"/>
    <property type="project" value="TreeGrafter"/>
</dbReference>
<dbReference type="OrthoDB" id="20109at2759"/>
<reference evidence="2 3" key="1">
    <citation type="submission" date="2016-04" db="EMBL/GenBank/DDBJ databases">
        <title>A degradative enzymes factory behind the ericoid mycorrhizal symbiosis.</title>
        <authorList>
            <consortium name="DOE Joint Genome Institute"/>
            <person name="Martino E."/>
            <person name="Morin E."/>
            <person name="Grelet G."/>
            <person name="Kuo A."/>
            <person name="Kohler A."/>
            <person name="Daghino S."/>
            <person name="Barry K."/>
            <person name="Choi C."/>
            <person name="Cichocki N."/>
            <person name="Clum A."/>
            <person name="Copeland A."/>
            <person name="Hainaut M."/>
            <person name="Haridas S."/>
            <person name="Labutti K."/>
            <person name="Lindquist E."/>
            <person name="Lipzen A."/>
            <person name="Khouja H.-R."/>
            <person name="Murat C."/>
            <person name="Ohm R."/>
            <person name="Olson A."/>
            <person name="Spatafora J."/>
            <person name="Veneault-Fourrey C."/>
            <person name="Henrissat B."/>
            <person name="Grigoriev I."/>
            <person name="Martin F."/>
            <person name="Perotto S."/>
        </authorList>
    </citation>
    <scope>NUCLEOTIDE SEQUENCE [LARGE SCALE GENOMIC DNA]</scope>
    <source>
        <strain evidence="2 3">E</strain>
    </source>
</reference>
<sequence length="367" mass="39824">MATKPKTIFQSESPFTEIKWPEISPQNQDMILELLCSLLSPIGQYQTTNTTPSKGKRSKKRKRKEDKLKGEESDFPRPPPLEISSFVVVGLNSITRSLETLSQKSKALRNVDCEKNDAGRGPQSPKPAAESKIDAGQVSQRPASEANAEGLNISEKPLNGAGQYISPGSSAEKSEKRTGGQTSHPLASGAKHQALNDAEKPPELAAQNMQSSISEEKSEKSDTTQLPASEDIGETAKELLVEDVHRHFSAIFVTQASQPPILRAHLPQLVTTASLANPELPVTRLVQLPKGCEARLSEALALPRVSFIGILDGAPHSKSLVDLARECVPVIEIPWLEEAKKSEYLPLKINAIESFVHVAAKKVEKSA</sequence>